<evidence type="ECO:0000256" key="3">
    <source>
        <dbReference type="ARBA" id="ARBA00023172"/>
    </source>
</evidence>
<feature type="domain" description="Tyr recombinase" evidence="5">
    <location>
        <begin position="255"/>
        <end position="430"/>
    </location>
</feature>
<name>A0A411Z3T8_9RHOB</name>
<dbReference type="SUPFAM" id="SSF56349">
    <property type="entry name" value="DNA breaking-rejoining enzymes"/>
    <property type="match status" value="1"/>
</dbReference>
<evidence type="ECO:0000313" key="8">
    <source>
        <dbReference type="Proteomes" id="UP000284547"/>
    </source>
</evidence>
<evidence type="ECO:0000256" key="4">
    <source>
        <dbReference type="PROSITE-ProRule" id="PRU01248"/>
    </source>
</evidence>
<accession>A0A411Z3T8</accession>
<organism evidence="7 8">
    <name type="scientific">Pseudotabrizicola alkalilacus</name>
    <dbReference type="NCBI Taxonomy" id="2305252"/>
    <lineage>
        <taxon>Bacteria</taxon>
        <taxon>Pseudomonadati</taxon>
        <taxon>Pseudomonadota</taxon>
        <taxon>Alphaproteobacteria</taxon>
        <taxon>Rhodobacterales</taxon>
        <taxon>Paracoccaceae</taxon>
        <taxon>Pseudotabrizicola</taxon>
    </lineage>
</organism>
<comment type="caution">
    <text evidence="7">The sequence shown here is derived from an EMBL/GenBank/DDBJ whole genome shotgun (WGS) entry which is preliminary data.</text>
</comment>
<evidence type="ECO:0000256" key="2">
    <source>
        <dbReference type="ARBA" id="ARBA00023125"/>
    </source>
</evidence>
<evidence type="ECO:0000313" key="7">
    <source>
        <dbReference type="EMBL" id="RGP37737.1"/>
    </source>
</evidence>
<dbReference type="InterPro" id="IPR002104">
    <property type="entry name" value="Integrase_catalytic"/>
</dbReference>
<evidence type="ECO:0000259" key="6">
    <source>
        <dbReference type="PROSITE" id="PS51900"/>
    </source>
</evidence>
<sequence length="434" mass="48412">MLGKSNYAAVEVGSSAIGANRDNRRRRGCARWSANFHVTSLHTDSLSHAKSKEAATWDQMIAAWEARLAGDTTDAEQRFAAARDLAEARGFRYLRADQVAKLPIEELRDRFAAVSGFKDTPDSPDTLDAAALLGGAKEPPLTVSKALEHYWTLAKDKTLGKSEDQLRRWKNPRKKAVGNFIAVVGDKAIKDITGDDMLDFRNWWMERLEEEELTPNSANKDLIHLGDILKTVNRMKRLGLVLPLTDLAFKEADAKKRPPFSTAWIKEKILGQGALDGLNPEARAILLVMVNTGCRLSELAALSAKTIRLDHDVPHIAIEPEGRQIKSKYAKRIVPLLGVSLEALKAFPEGFPRYRESSASLSGTVNKFMRENGLMESDDHTLYSLRHAFEDRMLAAGIDDRIRRDLFGHRLTRERYGDGGTLEQKQSLLQATAL</sequence>
<dbReference type="Gene3D" id="1.10.443.10">
    <property type="entry name" value="Intergrase catalytic core"/>
    <property type="match status" value="1"/>
</dbReference>
<dbReference type="GO" id="GO:0015074">
    <property type="term" value="P:DNA integration"/>
    <property type="evidence" value="ECO:0007669"/>
    <property type="project" value="UniProtKB-KW"/>
</dbReference>
<feature type="domain" description="Core-binding (CB)" evidence="6">
    <location>
        <begin position="141"/>
        <end position="233"/>
    </location>
</feature>
<keyword evidence="2 4" id="KW-0238">DNA-binding</keyword>
<dbReference type="Proteomes" id="UP000284547">
    <property type="component" value="Unassembled WGS sequence"/>
</dbReference>
<gene>
    <name evidence="7" type="ORF">D1012_07430</name>
</gene>
<dbReference type="GO" id="GO:0003677">
    <property type="term" value="F:DNA binding"/>
    <property type="evidence" value="ECO:0007669"/>
    <property type="project" value="UniProtKB-UniRule"/>
</dbReference>
<reference evidence="7 8" key="1">
    <citation type="submission" date="2018-08" db="EMBL/GenBank/DDBJ databases">
        <title>Flavobacterium tibetense sp. nov., isolated from a wetland YonghuCo on Tibetan Plateau.</title>
        <authorList>
            <person name="Phurbu D."/>
            <person name="Lu H."/>
            <person name="Xing P."/>
        </authorList>
    </citation>
    <scope>NUCLEOTIDE SEQUENCE [LARGE SCALE GENOMIC DNA]</scope>
    <source>
        <strain evidence="7 8">DJC</strain>
    </source>
</reference>
<dbReference type="InterPro" id="IPR011010">
    <property type="entry name" value="DNA_brk_join_enz"/>
</dbReference>
<proteinExistence type="predicted"/>
<dbReference type="PROSITE" id="PS51900">
    <property type="entry name" value="CB"/>
    <property type="match status" value="1"/>
</dbReference>
<dbReference type="PROSITE" id="PS51898">
    <property type="entry name" value="TYR_RECOMBINASE"/>
    <property type="match status" value="1"/>
</dbReference>
<dbReference type="InterPro" id="IPR013762">
    <property type="entry name" value="Integrase-like_cat_sf"/>
</dbReference>
<evidence type="ECO:0000256" key="1">
    <source>
        <dbReference type="ARBA" id="ARBA00022908"/>
    </source>
</evidence>
<keyword evidence="1" id="KW-0229">DNA integration</keyword>
<protein>
    <submittedName>
        <fullName evidence="7">Integrase</fullName>
    </submittedName>
</protein>
<keyword evidence="3" id="KW-0233">DNA recombination</keyword>
<keyword evidence="8" id="KW-1185">Reference proteome</keyword>
<dbReference type="OrthoDB" id="7222937at2"/>
<dbReference type="AlphaFoldDB" id="A0A411Z3T8"/>
<dbReference type="Pfam" id="PF00589">
    <property type="entry name" value="Phage_integrase"/>
    <property type="match status" value="1"/>
</dbReference>
<dbReference type="InterPro" id="IPR044068">
    <property type="entry name" value="CB"/>
</dbReference>
<evidence type="ECO:0000259" key="5">
    <source>
        <dbReference type="PROSITE" id="PS51898"/>
    </source>
</evidence>
<dbReference type="EMBL" id="QWEY01000003">
    <property type="protein sequence ID" value="RGP37737.1"/>
    <property type="molecule type" value="Genomic_DNA"/>
</dbReference>
<dbReference type="GO" id="GO:0006310">
    <property type="term" value="P:DNA recombination"/>
    <property type="evidence" value="ECO:0007669"/>
    <property type="project" value="UniProtKB-KW"/>
</dbReference>